<organism evidence="1 2">
    <name type="scientific">Catharanthus roseus</name>
    <name type="common">Madagascar periwinkle</name>
    <name type="synonym">Vinca rosea</name>
    <dbReference type="NCBI Taxonomy" id="4058"/>
    <lineage>
        <taxon>Eukaryota</taxon>
        <taxon>Viridiplantae</taxon>
        <taxon>Streptophyta</taxon>
        <taxon>Embryophyta</taxon>
        <taxon>Tracheophyta</taxon>
        <taxon>Spermatophyta</taxon>
        <taxon>Magnoliopsida</taxon>
        <taxon>eudicotyledons</taxon>
        <taxon>Gunneridae</taxon>
        <taxon>Pentapetalae</taxon>
        <taxon>asterids</taxon>
        <taxon>lamiids</taxon>
        <taxon>Gentianales</taxon>
        <taxon>Apocynaceae</taxon>
        <taxon>Rauvolfioideae</taxon>
        <taxon>Vinceae</taxon>
        <taxon>Catharanthinae</taxon>
        <taxon>Catharanthus</taxon>
    </lineage>
</organism>
<sequence length="125" mass="14258">MDNFRSVRRRNQFRHQVMTVNPPMYCFSRIALTVWRGLPGLRRIYNQDNQNPQSSSDPSSPSISSSSYKPMSKSELSIHLFLGLVLNSSSFLAFEASVGHFQAVVFQFGHSPCHFQADFPFESHT</sequence>
<dbReference type="EMBL" id="CM044706">
    <property type="protein sequence ID" value="KAI5656906.1"/>
    <property type="molecule type" value="Genomic_DNA"/>
</dbReference>
<evidence type="ECO:0000313" key="1">
    <source>
        <dbReference type="EMBL" id="KAI5656906.1"/>
    </source>
</evidence>
<keyword evidence="2" id="KW-1185">Reference proteome</keyword>
<gene>
    <name evidence="1" type="ORF">M9H77_25699</name>
</gene>
<reference evidence="2" key="1">
    <citation type="journal article" date="2023" name="Nat. Plants">
        <title>Single-cell RNA sequencing provides a high-resolution roadmap for understanding the multicellular compartmentation of specialized metabolism.</title>
        <authorList>
            <person name="Sun S."/>
            <person name="Shen X."/>
            <person name="Li Y."/>
            <person name="Li Y."/>
            <person name="Wang S."/>
            <person name="Li R."/>
            <person name="Zhang H."/>
            <person name="Shen G."/>
            <person name="Guo B."/>
            <person name="Wei J."/>
            <person name="Xu J."/>
            <person name="St-Pierre B."/>
            <person name="Chen S."/>
            <person name="Sun C."/>
        </authorList>
    </citation>
    <scope>NUCLEOTIDE SEQUENCE [LARGE SCALE GENOMIC DNA]</scope>
</reference>
<protein>
    <submittedName>
        <fullName evidence="1">Uncharacterized protein</fullName>
    </submittedName>
</protein>
<accession>A0ACC0A806</accession>
<proteinExistence type="predicted"/>
<dbReference type="Proteomes" id="UP001060085">
    <property type="component" value="Linkage Group LG06"/>
</dbReference>
<comment type="caution">
    <text evidence="1">The sequence shown here is derived from an EMBL/GenBank/DDBJ whole genome shotgun (WGS) entry which is preliminary data.</text>
</comment>
<evidence type="ECO:0000313" key="2">
    <source>
        <dbReference type="Proteomes" id="UP001060085"/>
    </source>
</evidence>
<name>A0ACC0A806_CATRO</name>